<dbReference type="AlphaFoldDB" id="A0A1M6JVC3"/>
<protein>
    <submittedName>
        <fullName evidence="1">Uncharacterized protein</fullName>
    </submittedName>
</protein>
<evidence type="ECO:0000313" key="1">
    <source>
        <dbReference type="EMBL" id="SHJ50626.1"/>
    </source>
</evidence>
<proteinExistence type="predicted"/>
<organism evidence="1 2">
    <name type="scientific">Paramaledivibacter caminithermalis (strain DSM 15212 / CIP 107654 / DViRD3)</name>
    <name type="common">Clostridium caminithermale</name>
    <dbReference type="NCBI Taxonomy" id="1121301"/>
    <lineage>
        <taxon>Bacteria</taxon>
        <taxon>Bacillati</taxon>
        <taxon>Bacillota</taxon>
        <taxon>Clostridia</taxon>
        <taxon>Peptostreptococcales</taxon>
        <taxon>Caminicellaceae</taxon>
        <taxon>Paramaledivibacter</taxon>
    </lineage>
</organism>
<sequence>MAKRIYNKAGIIQQSDNDCCRANTGCITPAQYDPEVITSECIFVEKVYDAIQLKDEVDRVIPELRIDGFPISGTDIDEFLDVSITCNSTGLIVRDRVLSINGQTTPCDPTFVPGPGGIRQINLACIDTSECDAKGKGTPIVVDQRITVEGEVEIKINGTVLTTDGEEKKFSVRDTIDLASLDPISLRKFARLCIPSTAAATKPSLAVFCGVLCDLILPFGLGSLRVDGNTLVVTGPILVFCIICEKKVKVPVQLCVLSTGFCEFEDQGGLCVEFPKLFPDQVNVKIIEEDKE</sequence>
<accession>A0A1M6JVC3</accession>
<dbReference type="RefSeq" id="WP_073146479.1">
    <property type="nucleotide sequence ID" value="NZ_FRAG01000001.1"/>
</dbReference>
<reference evidence="1 2" key="1">
    <citation type="submission" date="2016-11" db="EMBL/GenBank/DDBJ databases">
        <authorList>
            <person name="Jaros S."/>
            <person name="Januszkiewicz K."/>
            <person name="Wedrychowicz H."/>
        </authorList>
    </citation>
    <scope>NUCLEOTIDE SEQUENCE [LARGE SCALE GENOMIC DNA]</scope>
    <source>
        <strain evidence="1 2">DSM 15212</strain>
    </source>
</reference>
<evidence type="ECO:0000313" key="2">
    <source>
        <dbReference type="Proteomes" id="UP000184465"/>
    </source>
</evidence>
<dbReference type="Proteomes" id="UP000184465">
    <property type="component" value="Unassembled WGS sequence"/>
</dbReference>
<keyword evidence="2" id="KW-1185">Reference proteome</keyword>
<dbReference type="EMBL" id="FRAG01000001">
    <property type="protein sequence ID" value="SHJ50626.1"/>
    <property type="molecule type" value="Genomic_DNA"/>
</dbReference>
<gene>
    <name evidence="1" type="ORF">SAMN02745912_00173</name>
</gene>
<dbReference type="OrthoDB" id="1949316at2"/>
<name>A0A1M6JVC3_PARC5</name>